<dbReference type="EMBL" id="AMZH03016231">
    <property type="protein sequence ID" value="RRT44805.1"/>
    <property type="molecule type" value="Genomic_DNA"/>
</dbReference>
<feature type="region of interest" description="Disordered" evidence="1">
    <location>
        <begin position="1"/>
        <end position="22"/>
    </location>
</feature>
<dbReference type="Proteomes" id="UP000287651">
    <property type="component" value="Unassembled WGS sequence"/>
</dbReference>
<reference evidence="2 3" key="1">
    <citation type="journal article" date="2014" name="Agronomy (Basel)">
        <title>A Draft Genome Sequence for Ensete ventricosum, the Drought-Tolerant Tree Against Hunger.</title>
        <authorList>
            <person name="Harrison J."/>
            <person name="Moore K.A."/>
            <person name="Paszkiewicz K."/>
            <person name="Jones T."/>
            <person name="Grant M."/>
            <person name="Ambacheew D."/>
            <person name="Muzemil S."/>
            <person name="Studholme D.J."/>
        </authorList>
    </citation>
    <scope>NUCLEOTIDE SEQUENCE [LARGE SCALE GENOMIC DNA]</scope>
</reference>
<gene>
    <name evidence="2" type="ORF">B296_00011682</name>
</gene>
<name>A0A426XZ60_ENSVE</name>
<proteinExistence type="predicted"/>
<evidence type="ECO:0000256" key="1">
    <source>
        <dbReference type="SAM" id="MobiDB-lite"/>
    </source>
</evidence>
<organism evidence="2 3">
    <name type="scientific">Ensete ventricosum</name>
    <name type="common">Abyssinian banana</name>
    <name type="synonym">Musa ensete</name>
    <dbReference type="NCBI Taxonomy" id="4639"/>
    <lineage>
        <taxon>Eukaryota</taxon>
        <taxon>Viridiplantae</taxon>
        <taxon>Streptophyta</taxon>
        <taxon>Embryophyta</taxon>
        <taxon>Tracheophyta</taxon>
        <taxon>Spermatophyta</taxon>
        <taxon>Magnoliopsida</taxon>
        <taxon>Liliopsida</taxon>
        <taxon>Zingiberales</taxon>
        <taxon>Musaceae</taxon>
        <taxon>Ensete</taxon>
    </lineage>
</organism>
<sequence length="131" mass="14628">MHRVDAVGNSPGVHQELAEGIGNSPGWRTGVCQKKTETRQRIVGGSRKACRERFAEGIGKFAGNMKGDHQEKTRRRAARMPDYAGWLMTGKLPRSAGELPVPGFFGYRFGLHPKKIGSGYRCALRRTREWT</sequence>
<comment type="caution">
    <text evidence="2">The sequence shown here is derived from an EMBL/GenBank/DDBJ whole genome shotgun (WGS) entry which is preliminary data.</text>
</comment>
<protein>
    <submittedName>
        <fullName evidence="2">Uncharacterized protein</fullName>
    </submittedName>
</protein>
<evidence type="ECO:0000313" key="3">
    <source>
        <dbReference type="Proteomes" id="UP000287651"/>
    </source>
</evidence>
<dbReference type="AlphaFoldDB" id="A0A426XZ60"/>
<evidence type="ECO:0000313" key="2">
    <source>
        <dbReference type="EMBL" id="RRT44805.1"/>
    </source>
</evidence>
<accession>A0A426XZ60</accession>